<keyword evidence="5 10" id="KW-0378">Hydrolase</keyword>
<keyword evidence="3" id="KW-0645">Protease</keyword>
<dbReference type="SUPFAM" id="SSF55031">
    <property type="entry name" value="Bacterial exopeptidase dimerisation domain"/>
    <property type="match status" value="1"/>
</dbReference>
<dbReference type="Gene3D" id="3.40.630.10">
    <property type="entry name" value="Zn peptidases"/>
    <property type="match status" value="1"/>
</dbReference>
<evidence type="ECO:0000313" key="10">
    <source>
        <dbReference type="EMBL" id="MBM6928833.1"/>
    </source>
</evidence>
<dbReference type="GO" id="GO:0045148">
    <property type="term" value="F:tripeptide aminopeptidase activity"/>
    <property type="evidence" value="ECO:0007669"/>
    <property type="project" value="UniProtKB-EC"/>
</dbReference>
<keyword evidence="7" id="KW-0482">Metalloprotease</keyword>
<dbReference type="PANTHER" id="PTHR42994:SF1">
    <property type="entry name" value="PEPTIDASE T"/>
    <property type="match status" value="1"/>
</dbReference>
<comment type="cofactor">
    <cofactor evidence="1">
        <name>Zn(2+)</name>
        <dbReference type="ChEBI" id="CHEBI:29105"/>
    </cofactor>
</comment>
<dbReference type="PIRSF" id="PIRSF037215">
    <property type="entry name" value="Peptidase_M20B"/>
    <property type="match status" value="1"/>
</dbReference>
<dbReference type="EMBL" id="JACJKX010000010">
    <property type="protein sequence ID" value="MBM6928833.1"/>
    <property type="molecule type" value="Genomic_DNA"/>
</dbReference>
<dbReference type="Pfam" id="PF01546">
    <property type="entry name" value="Peptidase_M20"/>
    <property type="match status" value="1"/>
</dbReference>
<dbReference type="NCBIfam" id="NF003976">
    <property type="entry name" value="PRK05469.1"/>
    <property type="match status" value="1"/>
</dbReference>
<protein>
    <recommendedName>
        <fullName evidence="8">Peptidase T</fullName>
        <ecNumber evidence="8">3.4.11.4</ecNumber>
    </recommendedName>
</protein>
<dbReference type="NCBIfam" id="NF009920">
    <property type="entry name" value="PRK13381.1"/>
    <property type="match status" value="1"/>
</dbReference>
<dbReference type="InterPro" id="IPR010161">
    <property type="entry name" value="Peptidase_M20B"/>
</dbReference>
<dbReference type="InterPro" id="IPR001261">
    <property type="entry name" value="ArgE/DapE_CS"/>
</dbReference>
<dbReference type="Proteomes" id="UP000777002">
    <property type="component" value="Unassembled WGS sequence"/>
</dbReference>
<evidence type="ECO:0000313" key="11">
    <source>
        <dbReference type="Proteomes" id="UP000777002"/>
    </source>
</evidence>
<keyword evidence="4" id="KW-0479">Metal-binding</keyword>
<comment type="caution">
    <text evidence="10">The sequence shown here is derived from an EMBL/GenBank/DDBJ whole genome shotgun (WGS) entry which is preliminary data.</text>
</comment>
<evidence type="ECO:0000256" key="1">
    <source>
        <dbReference type="ARBA" id="ARBA00001947"/>
    </source>
</evidence>
<dbReference type="PROSITE" id="PS00759">
    <property type="entry name" value="ARGE_DAPE_CPG2_2"/>
    <property type="match status" value="1"/>
</dbReference>
<dbReference type="InterPro" id="IPR002933">
    <property type="entry name" value="Peptidase_M20"/>
</dbReference>
<gene>
    <name evidence="10" type="primary">pepT</name>
    <name evidence="10" type="ORF">H5985_06065</name>
</gene>
<reference evidence="10 11" key="1">
    <citation type="journal article" date="2021" name="Sci. Rep.">
        <title>The distribution of antibiotic resistance genes in chicken gut microbiota commensals.</title>
        <authorList>
            <person name="Juricova H."/>
            <person name="Matiasovicova J."/>
            <person name="Kubasova T."/>
            <person name="Cejkova D."/>
            <person name="Rychlik I."/>
        </authorList>
    </citation>
    <scope>NUCLEOTIDE SEQUENCE [LARGE SCALE GENOMIC DNA]</scope>
    <source>
        <strain evidence="10 11">An562</strain>
    </source>
</reference>
<keyword evidence="6" id="KW-0862">Zinc</keyword>
<dbReference type="SUPFAM" id="SSF53187">
    <property type="entry name" value="Zn-dependent exopeptidases"/>
    <property type="match status" value="1"/>
</dbReference>
<feature type="domain" description="Peptidase M20 dimerisation" evidence="9">
    <location>
        <begin position="211"/>
        <end position="313"/>
    </location>
</feature>
<evidence type="ECO:0000256" key="6">
    <source>
        <dbReference type="ARBA" id="ARBA00022833"/>
    </source>
</evidence>
<evidence type="ECO:0000256" key="7">
    <source>
        <dbReference type="ARBA" id="ARBA00023049"/>
    </source>
</evidence>
<accession>A0ABS2GVD6</accession>
<evidence type="ECO:0000256" key="8">
    <source>
        <dbReference type="NCBIfam" id="TIGR01882"/>
    </source>
</evidence>
<dbReference type="EC" id="3.4.11.4" evidence="8"/>
<dbReference type="RefSeq" id="WP_205050425.1">
    <property type="nucleotide sequence ID" value="NZ_JACJKX010000010.1"/>
</dbReference>
<proteinExistence type="inferred from homology"/>
<dbReference type="NCBIfam" id="TIGR01882">
    <property type="entry name" value="peptidase-T"/>
    <property type="match status" value="1"/>
</dbReference>
<dbReference type="InterPro" id="IPR011650">
    <property type="entry name" value="Peptidase_M20_dimer"/>
</dbReference>
<sequence>MDHQQKAQALVERFLSYLAISSQSDPKVKEVPSTPGQWTMARVLEAGLKELGLQEVHVDEHGNVTALLPGTVKGVPTIGFVAHVDTVDVGLSPDIHPQVIHYQGGDVCLNAQKDIWIRLKEHPELKSHIGQDILFTDGTSVLGADNKAGVTNIMTALEILVTEQVPHGDIRVAFVPDEETGLRGSKCLDLERFKVDFAYTVDGGEKGQIVYETYNAAEVHVEIEGVTTHPSSAKGVLVNPNLIAVDLIGNFSRLETPENTDVREGYYWIKNMSGNPARAHVQINIRDFDDATFEARKQYVREVVALIAKRYPRAKIEADIEDIYRNISGGLGEDRYPIDIMYEALKSLGIEAKTVAMRGGTDGSALTARGLVTPNYFTGSYNHHGYAEFMPIDDFVSSLDMTLKVIELIARGRQ</sequence>
<keyword evidence="11" id="KW-1185">Reference proteome</keyword>
<evidence type="ECO:0000256" key="4">
    <source>
        <dbReference type="ARBA" id="ARBA00022723"/>
    </source>
</evidence>
<evidence type="ECO:0000259" key="9">
    <source>
        <dbReference type="Pfam" id="PF07687"/>
    </source>
</evidence>
<evidence type="ECO:0000256" key="5">
    <source>
        <dbReference type="ARBA" id="ARBA00022801"/>
    </source>
</evidence>
<organism evidence="10 11">
    <name type="scientific">Parasutterella secunda</name>
    <dbReference type="NCBI Taxonomy" id="626947"/>
    <lineage>
        <taxon>Bacteria</taxon>
        <taxon>Pseudomonadati</taxon>
        <taxon>Pseudomonadota</taxon>
        <taxon>Betaproteobacteria</taxon>
        <taxon>Burkholderiales</taxon>
        <taxon>Sutterellaceae</taxon>
        <taxon>Parasutterella</taxon>
    </lineage>
</organism>
<dbReference type="Pfam" id="PF07687">
    <property type="entry name" value="M20_dimer"/>
    <property type="match status" value="1"/>
</dbReference>
<comment type="similarity">
    <text evidence="2">Belongs to the peptidase M20B family.</text>
</comment>
<dbReference type="Gene3D" id="3.30.70.360">
    <property type="match status" value="1"/>
</dbReference>
<evidence type="ECO:0000256" key="3">
    <source>
        <dbReference type="ARBA" id="ARBA00022670"/>
    </source>
</evidence>
<dbReference type="InterPro" id="IPR036264">
    <property type="entry name" value="Bact_exopeptidase_dim_dom"/>
</dbReference>
<keyword evidence="10" id="KW-0031">Aminopeptidase</keyword>
<dbReference type="PROSITE" id="PS00758">
    <property type="entry name" value="ARGE_DAPE_CPG2_1"/>
    <property type="match status" value="1"/>
</dbReference>
<dbReference type="PANTHER" id="PTHR42994">
    <property type="entry name" value="PEPTIDASE T"/>
    <property type="match status" value="1"/>
</dbReference>
<name>A0ABS2GVD6_9BURK</name>
<evidence type="ECO:0000256" key="2">
    <source>
        <dbReference type="ARBA" id="ARBA00009692"/>
    </source>
</evidence>